<dbReference type="EMBL" id="CAJNNV010032076">
    <property type="protein sequence ID" value="CAE8638825.1"/>
    <property type="molecule type" value="Genomic_DNA"/>
</dbReference>
<proteinExistence type="predicted"/>
<evidence type="ECO:0000313" key="3">
    <source>
        <dbReference type="Proteomes" id="UP000654075"/>
    </source>
</evidence>
<sequence length="231" mass="24770">MFGSKVVFQDLNASPRRTFLAVVGHSPRQRQQQQHPQHSNYSNTNKNTNNNSNNRSSSNNNNNSMSVCGKPWVWILLAAVAQFPQALAVDNNKDNSNNSNNNNTTNNNNNNKNDNKNNAALAVDPGPDIASTGFVRCCGGWCCSTSPGGTYCAPMSAGPPPIVPAPQPLPDPPAGTCTGNCTQNGYLPSDCCCMATGRWFCRSEGGQPTKPQLCRQPEPAAECQCWTPVSP</sequence>
<gene>
    <name evidence="2" type="ORF">PGLA1383_LOCUS53942</name>
</gene>
<evidence type="ECO:0000313" key="2">
    <source>
        <dbReference type="EMBL" id="CAE8638825.1"/>
    </source>
</evidence>
<organism evidence="2 3">
    <name type="scientific">Polarella glacialis</name>
    <name type="common">Dinoflagellate</name>
    <dbReference type="NCBI Taxonomy" id="89957"/>
    <lineage>
        <taxon>Eukaryota</taxon>
        <taxon>Sar</taxon>
        <taxon>Alveolata</taxon>
        <taxon>Dinophyceae</taxon>
        <taxon>Suessiales</taxon>
        <taxon>Suessiaceae</taxon>
        <taxon>Polarella</taxon>
    </lineage>
</organism>
<dbReference type="Proteomes" id="UP000654075">
    <property type="component" value="Unassembled WGS sequence"/>
</dbReference>
<protein>
    <submittedName>
        <fullName evidence="2">Uncharacterized protein</fullName>
    </submittedName>
</protein>
<feature type="region of interest" description="Disordered" evidence="1">
    <location>
        <begin position="90"/>
        <end position="121"/>
    </location>
</feature>
<accession>A0A813HMR5</accession>
<name>A0A813HMR5_POLGL</name>
<comment type="caution">
    <text evidence="2">The sequence shown here is derived from an EMBL/GenBank/DDBJ whole genome shotgun (WGS) entry which is preliminary data.</text>
</comment>
<dbReference type="AlphaFoldDB" id="A0A813HMR5"/>
<keyword evidence="3" id="KW-1185">Reference proteome</keyword>
<feature type="compositionally biased region" description="Low complexity" evidence="1">
    <location>
        <begin position="29"/>
        <end position="63"/>
    </location>
</feature>
<reference evidence="2" key="1">
    <citation type="submission" date="2021-02" db="EMBL/GenBank/DDBJ databases">
        <authorList>
            <person name="Dougan E. K."/>
            <person name="Rhodes N."/>
            <person name="Thang M."/>
            <person name="Chan C."/>
        </authorList>
    </citation>
    <scope>NUCLEOTIDE SEQUENCE</scope>
</reference>
<evidence type="ECO:0000256" key="1">
    <source>
        <dbReference type="SAM" id="MobiDB-lite"/>
    </source>
</evidence>
<feature type="compositionally biased region" description="Low complexity" evidence="1">
    <location>
        <begin position="94"/>
        <end position="118"/>
    </location>
</feature>
<feature type="region of interest" description="Disordered" evidence="1">
    <location>
        <begin position="24"/>
        <end position="63"/>
    </location>
</feature>